<dbReference type="GO" id="GO:0005829">
    <property type="term" value="C:cytosol"/>
    <property type="evidence" value="ECO:0007669"/>
    <property type="project" value="TreeGrafter"/>
</dbReference>
<evidence type="ECO:0000313" key="5">
    <source>
        <dbReference type="EMBL" id="VAX21874.1"/>
    </source>
</evidence>
<evidence type="ECO:0008006" key="6">
    <source>
        <dbReference type="Google" id="ProtNLM"/>
    </source>
</evidence>
<keyword evidence="2" id="KW-0067">ATP-binding</keyword>
<name>A0A3B1CCW7_9ZZZZ</name>
<organism evidence="5">
    <name type="scientific">hydrothermal vent metagenome</name>
    <dbReference type="NCBI Taxonomy" id="652676"/>
    <lineage>
        <taxon>unclassified sequences</taxon>
        <taxon>metagenomes</taxon>
        <taxon>ecological metagenomes</taxon>
    </lineage>
</organism>
<dbReference type="SUPFAM" id="SSF54211">
    <property type="entry name" value="Ribosomal protein S5 domain 2-like"/>
    <property type="match status" value="1"/>
</dbReference>
<dbReference type="Gene3D" id="3.30.230.120">
    <property type="match status" value="1"/>
</dbReference>
<dbReference type="GO" id="GO:0004335">
    <property type="term" value="F:galactokinase activity"/>
    <property type="evidence" value="ECO:0007669"/>
    <property type="project" value="TreeGrafter"/>
</dbReference>
<dbReference type="EMBL" id="UOGA01000211">
    <property type="protein sequence ID" value="VAX21874.1"/>
    <property type="molecule type" value="Genomic_DNA"/>
</dbReference>
<evidence type="ECO:0000259" key="4">
    <source>
        <dbReference type="Pfam" id="PF08544"/>
    </source>
</evidence>
<dbReference type="SUPFAM" id="SSF55060">
    <property type="entry name" value="GHMP Kinase, C-terminal domain"/>
    <property type="match status" value="1"/>
</dbReference>
<dbReference type="Pfam" id="PF08544">
    <property type="entry name" value="GHMP_kinases_C"/>
    <property type="match status" value="1"/>
</dbReference>
<dbReference type="InterPro" id="IPR020568">
    <property type="entry name" value="Ribosomal_Su5_D2-typ_SF"/>
</dbReference>
<accession>A0A3B1CCW7</accession>
<evidence type="ECO:0000259" key="3">
    <source>
        <dbReference type="Pfam" id="PF00288"/>
    </source>
</evidence>
<dbReference type="AlphaFoldDB" id="A0A3B1CCW7"/>
<dbReference type="Pfam" id="PF00288">
    <property type="entry name" value="GHMP_kinases_N"/>
    <property type="match status" value="1"/>
</dbReference>
<keyword evidence="1" id="KW-0547">Nucleotide-binding</keyword>
<evidence type="ECO:0000256" key="2">
    <source>
        <dbReference type="ARBA" id="ARBA00022840"/>
    </source>
</evidence>
<dbReference type="GO" id="GO:0006012">
    <property type="term" value="P:galactose metabolic process"/>
    <property type="evidence" value="ECO:0007669"/>
    <property type="project" value="TreeGrafter"/>
</dbReference>
<dbReference type="InterPro" id="IPR006204">
    <property type="entry name" value="GHMP_kinase_N_dom"/>
</dbReference>
<feature type="domain" description="GHMP kinase C-terminal" evidence="4">
    <location>
        <begin position="237"/>
        <end position="316"/>
    </location>
</feature>
<reference evidence="5" key="1">
    <citation type="submission" date="2018-06" db="EMBL/GenBank/DDBJ databases">
        <authorList>
            <person name="Zhirakovskaya E."/>
        </authorList>
    </citation>
    <scope>NUCLEOTIDE SEQUENCE</scope>
</reference>
<sequence>MTPTSVCASAPTRIDLAGGTLDIWPLNLMFDDPVTLNMAVSIRAHACVTLRKDRKIRLVSEDGKLKMEFPSIRSINHDHPLGLISRIAEHFIEPGAGVTIVARSEAPRGAGMAGSSALTIALCAALTKITGQKIDKRKLIETAKDIEAAHLKIPTGLQDYGAAVYGSAHAFSFPPGGMVREKFARQGQLLADRIVLFYSGASRLSGINNWEMFKRVMEKERKALNLFTKISECALRAVEALRSDDILKFDRAINDEWSARKKLFPAISTPRIDKAIDAGKRAGATSARICGAGGGGCFFVIADPKKRADVIDAVERTGCENLPFSLSNIGLKT</sequence>
<dbReference type="InterPro" id="IPR001174">
    <property type="entry name" value="HddA/FKP"/>
</dbReference>
<gene>
    <name evidence="5" type="ORF">MNBD_NITROSPINAE04-1784</name>
</gene>
<feature type="domain" description="GHMP kinase N-terminal" evidence="3">
    <location>
        <begin position="84"/>
        <end position="166"/>
    </location>
</feature>
<dbReference type="PANTHER" id="PTHR10457">
    <property type="entry name" value="MEVALONATE KINASE/GALACTOKINASE"/>
    <property type="match status" value="1"/>
</dbReference>
<dbReference type="InterPro" id="IPR036554">
    <property type="entry name" value="GHMP_kinase_C_sf"/>
</dbReference>
<dbReference type="PRINTS" id="PR00960">
    <property type="entry name" value="LMBPPROTEIN"/>
</dbReference>
<dbReference type="PANTHER" id="PTHR10457:SF7">
    <property type="entry name" value="GALACTOKINASE-RELATED"/>
    <property type="match status" value="1"/>
</dbReference>
<evidence type="ECO:0000256" key="1">
    <source>
        <dbReference type="ARBA" id="ARBA00022741"/>
    </source>
</evidence>
<dbReference type="InterPro" id="IPR013750">
    <property type="entry name" value="GHMP_kinase_C_dom"/>
</dbReference>
<protein>
    <recommendedName>
        <fullName evidence="6">GHMP kinase</fullName>
    </recommendedName>
</protein>
<dbReference type="GO" id="GO:0005524">
    <property type="term" value="F:ATP binding"/>
    <property type="evidence" value="ECO:0007669"/>
    <property type="project" value="UniProtKB-KW"/>
</dbReference>
<proteinExistence type="predicted"/>